<evidence type="ECO:0000256" key="1">
    <source>
        <dbReference type="ARBA" id="ARBA00004651"/>
    </source>
</evidence>
<gene>
    <name evidence="9" type="ORF">BST96_06290</name>
</gene>
<evidence type="ECO:0000256" key="5">
    <source>
        <dbReference type="ARBA" id="ARBA00022692"/>
    </source>
</evidence>
<dbReference type="InterPro" id="IPR037294">
    <property type="entry name" value="ABC_BtuC-like"/>
</dbReference>
<evidence type="ECO:0000313" key="9">
    <source>
        <dbReference type="EMBL" id="ARN73759.1"/>
    </source>
</evidence>
<feature type="transmembrane region" description="Helical" evidence="8">
    <location>
        <begin position="70"/>
        <end position="90"/>
    </location>
</feature>
<feature type="transmembrane region" description="Helical" evidence="8">
    <location>
        <begin position="189"/>
        <end position="210"/>
    </location>
</feature>
<keyword evidence="6 8" id="KW-1133">Transmembrane helix</keyword>
<dbReference type="GO" id="GO:0033214">
    <property type="term" value="P:siderophore-iron import into cell"/>
    <property type="evidence" value="ECO:0007669"/>
    <property type="project" value="TreeGrafter"/>
</dbReference>
<dbReference type="STRING" id="716816.BST96_06290"/>
<accession>A0A1X9NDZ3</accession>
<keyword evidence="10" id="KW-1185">Reference proteome</keyword>
<evidence type="ECO:0000256" key="8">
    <source>
        <dbReference type="SAM" id="Phobius"/>
    </source>
</evidence>
<evidence type="ECO:0000256" key="7">
    <source>
        <dbReference type="ARBA" id="ARBA00023136"/>
    </source>
</evidence>
<keyword evidence="7 8" id="KW-0472">Membrane</keyword>
<feature type="transmembrane region" description="Helical" evidence="8">
    <location>
        <begin position="124"/>
        <end position="142"/>
    </location>
</feature>
<feature type="transmembrane region" description="Helical" evidence="8">
    <location>
        <begin position="154"/>
        <end position="177"/>
    </location>
</feature>
<dbReference type="SUPFAM" id="SSF81345">
    <property type="entry name" value="ABC transporter involved in vitamin B12 uptake, BtuC"/>
    <property type="match status" value="1"/>
</dbReference>
<feature type="transmembrane region" description="Helical" evidence="8">
    <location>
        <begin position="247"/>
        <end position="276"/>
    </location>
</feature>
<protein>
    <submittedName>
        <fullName evidence="9">Iron ABC transporter permease</fullName>
    </submittedName>
</protein>
<reference evidence="9 10" key="1">
    <citation type="submission" date="2016-11" db="EMBL/GenBank/DDBJ databases">
        <title>Trade-off between light-utilization and light-protection in marine flavobacteria.</title>
        <authorList>
            <person name="Kumagai Y."/>
        </authorList>
    </citation>
    <scope>NUCLEOTIDE SEQUENCE [LARGE SCALE GENOMIC DNA]</scope>
    <source>
        <strain evidence="9 10">NBRC 107125</strain>
    </source>
</reference>
<keyword evidence="4" id="KW-1003">Cell membrane</keyword>
<dbReference type="GO" id="GO:0022857">
    <property type="term" value="F:transmembrane transporter activity"/>
    <property type="evidence" value="ECO:0007669"/>
    <property type="project" value="InterPro"/>
</dbReference>
<dbReference type="FunFam" id="1.10.3470.10:FF:000001">
    <property type="entry name" value="Vitamin B12 ABC transporter permease BtuC"/>
    <property type="match status" value="1"/>
</dbReference>
<comment type="similarity">
    <text evidence="2">Belongs to the binding-protein-dependent transport system permease family. FecCD subfamily.</text>
</comment>
<name>A0A1X9NDZ3_9GAMM</name>
<evidence type="ECO:0000256" key="2">
    <source>
        <dbReference type="ARBA" id="ARBA00007935"/>
    </source>
</evidence>
<dbReference type="RefSeq" id="WP_085757875.1">
    <property type="nucleotide sequence ID" value="NZ_CP019343.1"/>
</dbReference>
<evidence type="ECO:0000256" key="6">
    <source>
        <dbReference type="ARBA" id="ARBA00022989"/>
    </source>
</evidence>
<dbReference type="AlphaFoldDB" id="A0A1X9NDZ3"/>
<dbReference type="OrthoDB" id="9055647at2"/>
<dbReference type="EMBL" id="CP019343">
    <property type="protein sequence ID" value="ARN73759.1"/>
    <property type="molecule type" value="Genomic_DNA"/>
</dbReference>
<feature type="transmembrane region" description="Helical" evidence="8">
    <location>
        <begin position="315"/>
        <end position="334"/>
    </location>
</feature>
<dbReference type="CDD" id="cd06550">
    <property type="entry name" value="TM_ABC_iron-siderophores_like"/>
    <property type="match status" value="1"/>
</dbReference>
<evidence type="ECO:0000256" key="3">
    <source>
        <dbReference type="ARBA" id="ARBA00022448"/>
    </source>
</evidence>
<dbReference type="PANTHER" id="PTHR30472">
    <property type="entry name" value="FERRIC ENTEROBACTIN TRANSPORT SYSTEM PERMEASE PROTEIN"/>
    <property type="match status" value="1"/>
</dbReference>
<dbReference type="Gene3D" id="1.10.3470.10">
    <property type="entry name" value="ABC transporter involved in vitamin B12 uptake, BtuC"/>
    <property type="match status" value="1"/>
</dbReference>
<dbReference type="PANTHER" id="PTHR30472:SF25">
    <property type="entry name" value="ABC TRANSPORTER PERMEASE PROTEIN MJ0876-RELATED"/>
    <property type="match status" value="1"/>
</dbReference>
<feature type="transmembrane region" description="Helical" evidence="8">
    <location>
        <begin position="97"/>
        <end position="118"/>
    </location>
</feature>
<sequence length="341" mass="35746">MQRLSLSLFLPLCVFLTAVAIVLSLTRGAMSLSATDSLLSVWDVVWGTAYSNLMEYQQLVVLDLRLPRTILALLVGAILAQCGAVMQGLFRNPLADPGIIGASSGAALAASIAIIFLPAWLAGVGIPIAAFLGALLTTLLVFKLAQGDNGTSVIMLLLAGVAVAAFGGAVMGFLNVIASDQALRDITLWQMGSVASASTESLVLCLLVLLMNSWYYQRHAQALNALLLGEAEARHLGIDIERLKIKLIAVTTMGVGVTVAVAGIIGFIGLVIPHLIRLLTGPDHRSLLPLSALLGALLLLLADIGARLMMAPSELPVGLLTAVIGAPFFALLLIKQRKAFL</sequence>
<comment type="subcellular location">
    <subcellularLocation>
        <location evidence="1">Cell membrane</location>
        <topology evidence="1">Multi-pass membrane protein</topology>
    </subcellularLocation>
</comment>
<evidence type="ECO:0000313" key="10">
    <source>
        <dbReference type="Proteomes" id="UP000193450"/>
    </source>
</evidence>
<keyword evidence="5 8" id="KW-0812">Transmembrane</keyword>
<organism evidence="9 10">
    <name type="scientific">Oceanicoccus sagamiensis</name>
    <dbReference type="NCBI Taxonomy" id="716816"/>
    <lineage>
        <taxon>Bacteria</taxon>
        <taxon>Pseudomonadati</taxon>
        <taxon>Pseudomonadota</taxon>
        <taxon>Gammaproteobacteria</taxon>
        <taxon>Cellvibrionales</taxon>
        <taxon>Spongiibacteraceae</taxon>
        <taxon>Oceanicoccus</taxon>
    </lineage>
</organism>
<dbReference type="Pfam" id="PF01032">
    <property type="entry name" value="FecCD"/>
    <property type="match status" value="1"/>
</dbReference>
<dbReference type="KEGG" id="osg:BST96_06290"/>
<dbReference type="Proteomes" id="UP000193450">
    <property type="component" value="Chromosome"/>
</dbReference>
<keyword evidence="3" id="KW-0813">Transport</keyword>
<dbReference type="InterPro" id="IPR000522">
    <property type="entry name" value="ABC_transptr_permease_BtuC"/>
</dbReference>
<feature type="transmembrane region" description="Helical" evidence="8">
    <location>
        <begin position="288"/>
        <end position="308"/>
    </location>
</feature>
<proteinExistence type="inferred from homology"/>
<evidence type="ECO:0000256" key="4">
    <source>
        <dbReference type="ARBA" id="ARBA00022475"/>
    </source>
</evidence>
<dbReference type="GO" id="GO:0005886">
    <property type="term" value="C:plasma membrane"/>
    <property type="evidence" value="ECO:0007669"/>
    <property type="project" value="UniProtKB-SubCell"/>
</dbReference>